<dbReference type="Gene3D" id="3.80.30.20">
    <property type="entry name" value="tm_1862 like domain"/>
    <property type="match status" value="1"/>
</dbReference>
<dbReference type="GO" id="GO:0051536">
    <property type="term" value="F:iron-sulfur cluster binding"/>
    <property type="evidence" value="ECO:0007669"/>
    <property type="project" value="UniProtKB-KW"/>
</dbReference>
<dbReference type="InterPro" id="IPR058240">
    <property type="entry name" value="rSAM_sf"/>
</dbReference>
<keyword evidence="5" id="KW-0411">Iron-sulfur</keyword>
<dbReference type="Pfam" id="PF04055">
    <property type="entry name" value="Radical_SAM"/>
    <property type="match status" value="1"/>
</dbReference>
<dbReference type="PANTHER" id="PTHR43409">
    <property type="entry name" value="ANAEROBIC MAGNESIUM-PROTOPORPHYRIN IX MONOMETHYL ESTER CYCLASE-RELATED"/>
    <property type="match status" value="1"/>
</dbReference>
<dbReference type="SFLD" id="SFLDF00324">
    <property type="entry name" value="bacteriocin_maturation"/>
    <property type="match status" value="1"/>
</dbReference>
<dbReference type="PROSITE" id="PS51918">
    <property type="entry name" value="RADICAL_SAM"/>
    <property type="match status" value="1"/>
</dbReference>
<dbReference type="InterPro" id="IPR023404">
    <property type="entry name" value="rSAM_horseshoe"/>
</dbReference>
<comment type="caution">
    <text evidence="8">The sequence shown here is derived from an EMBL/GenBank/DDBJ whole genome shotgun (WGS) entry which is preliminary data.</text>
</comment>
<proteinExistence type="predicted"/>
<evidence type="ECO:0000259" key="6">
    <source>
        <dbReference type="PROSITE" id="PS51332"/>
    </source>
</evidence>
<dbReference type="InterPro" id="IPR006158">
    <property type="entry name" value="Cobalamin-bd"/>
</dbReference>
<dbReference type="InterPro" id="IPR023984">
    <property type="entry name" value="rSAM_ocin_1"/>
</dbReference>
<dbReference type="SUPFAM" id="SSF102114">
    <property type="entry name" value="Radical SAM enzymes"/>
    <property type="match status" value="1"/>
</dbReference>
<dbReference type="PANTHER" id="PTHR43409:SF7">
    <property type="entry name" value="BLL1977 PROTEIN"/>
    <property type="match status" value="1"/>
</dbReference>
<evidence type="ECO:0000256" key="2">
    <source>
        <dbReference type="ARBA" id="ARBA00022691"/>
    </source>
</evidence>
<dbReference type="GO" id="GO:0046872">
    <property type="term" value="F:metal ion binding"/>
    <property type="evidence" value="ECO:0007669"/>
    <property type="project" value="UniProtKB-KW"/>
</dbReference>
<dbReference type="GO" id="GO:0003824">
    <property type="term" value="F:catalytic activity"/>
    <property type="evidence" value="ECO:0007669"/>
    <property type="project" value="InterPro"/>
</dbReference>
<feature type="domain" description="B12-binding" evidence="6">
    <location>
        <begin position="62"/>
        <end position="208"/>
    </location>
</feature>
<evidence type="ECO:0000256" key="1">
    <source>
        <dbReference type="ARBA" id="ARBA00001966"/>
    </source>
</evidence>
<dbReference type="Proteomes" id="UP000032233">
    <property type="component" value="Unassembled WGS sequence"/>
</dbReference>
<dbReference type="InParanoid" id="A0A0D2J832"/>
<dbReference type="EMBL" id="AZAC01000011">
    <property type="protein sequence ID" value="KIX14344.1"/>
    <property type="molecule type" value="Genomic_DNA"/>
</dbReference>
<dbReference type="STRING" id="1429043.X474_08780"/>
<name>A0A0D2J832_9BACT</name>
<keyword evidence="2" id="KW-0949">S-adenosyl-L-methionine</keyword>
<sequence>MDVCLVNMPFTVLERPSLALGILKGALTQEGIDCRCLYANLEFAEKVGLFPYRLAGRQDCWVGDWIFARSAFKGFDPDPVSYVNLFWEQVKDSLPALDNQTVTEALFDLRERAEDFILYLAGEISREKPAVIGLSSTFQCQTASLALLRRLKEIDPGLVTMLGGANCETVMGLSLHKHFPWLDFVVSGEADLIFAPLVKSILAKGPDLQSDELPQGVLGPAHRKNHYQGLEPDQVRAMISDWGAKDTKRPIPDYDDYFTQLEKCEFLNECVSPGLLVEASRGCYNATKKPCLFCSLNGPANHYRVRPAKEVIREMQHLSARYQVDRFILADNILAPNHLKTLFPALPAELPGKNIFCELSPSLSKRQLSILAQAGVVVAQPGMESLSSEALKILNKGLSGINNIRFLKNCLELGISLIWMILYNYPGEKDAWHEVTADIIPLLHHLQPPLYLNQVQLSRFSTLEQKAPRFGLSLKPKEIFKWIYPLGEKELADLVWDFEDREFAERPRGQKGLKRLKEAVLLWNRLFRSKEPPRLVYKDQNGVLEITDTRPTTLGSKYALTGLLREICLACDQGLGLKRLVGNGLAEKWGEQEIENSLEKLKHAGLVLVMDQKALFLALPKPRRSLLPDRLFPAGSIDKNLYYALKATQYRPGAHFVQGEKR</sequence>
<dbReference type="NCBIfam" id="TIGR03975">
    <property type="entry name" value="rSAM_ocin_1"/>
    <property type="match status" value="1"/>
</dbReference>
<reference evidence="8 9" key="1">
    <citation type="submission" date="2013-11" db="EMBL/GenBank/DDBJ databases">
        <title>Metagenomic analysis of a methanogenic consortium involved in long chain n-alkane degradation.</title>
        <authorList>
            <person name="Davidova I.A."/>
            <person name="Callaghan A.V."/>
            <person name="Wawrik B."/>
            <person name="Pruitt S."/>
            <person name="Marks C."/>
            <person name="Duncan K.E."/>
            <person name="Suflita J.M."/>
        </authorList>
    </citation>
    <scope>NUCLEOTIDE SEQUENCE [LARGE SCALE GENOMIC DNA]</scope>
    <source>
        <strain evidence="8 9">SPR</strain>
    </source>
</reference>
<evidence type="ECO:0000256" key="3">
    <source>
        <dbReference type="ARBA" id="ARBA00022723"/>
    </source>
</evidence>
<dbReference type="InterPro" id="IPR006638">
    <property type="entry name" value="Elp3/MiaA/NifB-like_rSAM"/>
</dbReference>
<feature type="domain" description="Radical SAM core" evidence="7">
    <location>
        <begin position="269"/>
        <end position="473"/>
    </location>
</feature>
<organism evidence="8 9">
    <name type="scientific">Dethiosulfatarculus sandiegensis</name>
    <dbReference type="NCBI Taxonomy" id="1429043"/>
    <lineage>
        <taxon>Bacteria</taxon>
        <taxon>Pseudomonadati</taxon>
        <taxon>Thermodesulfobacteriota</taxon>
        <taxon>Desulfarculia</taxon>
        <taxon>Desulfarculales</taxon>
        <taxon>Desulfarculaceae</taxon>
        <taxon>Dethiosulfatarculus</taxon>
    </lineage>
</organism>
<evidence type="ECO:0000256" key="4">
    <source>
        <dbReference type="ARBA" id="ARBA00023004"/>
    </source>
</evidence>
<dbReference type="Gene3D" id="3.40.50.280">
    <property type="entry name" value="Cobalamin-binding domain"/>
    <property type="match status" value="1"/>
</dbReference>
<dbReference type="SFLD" id="SFLDS00029">
    <property type="entry name" value="Radical_SAM"/>
    <property type="match status" value="1"/>
</dbReference>
<keyword evidence="3" id="KW-0479">Metal-binding</keyword>
<protein>
    <submittedName>
        <fullName evidence="8">Uncharacterized protein</fullName>
    </submittedName>
</protein>
<dbReference type="InterPro" id="IPR007197">
    <property type="entry name" value="rSAM"/>
</dbReference>
<dbReference type="PROSITE" id="PS51332">
    <property type="entry name" value="B12_BINDING"/>
    <property type="match status" value="1"/>
</dbReference>
<dbReference type="AlphaFoldDB" id="A0A0D2J832"/>
<gene>
    <name evidence="8" type="ORF">X474_08780</name>
</gene>
<dbReference type="GO" id="GO:0005829">
    <property type="term" value="C:cytosol"/>
    <property type="evidence" value="ECO:0007669"/>
    <property type="project" value="TreeGrafter"/>
</dbReference>
<accession>A0A0D2J832</accession>
<comment type="cofactor">
    <cofactor evidence="1">
        <name>[4Fe-4S] cluster</name>
        <dbReference type="ChEBI" id="CHEBI:49883"/>
    </cofactor>
</comment>
<keyword evidence="4" id="KW-0408">Iron</keyword>
<dbReference type="SMART" id="SM00729">
    <property type="entry name" value="Elp3"/>
    <property type="match status" value="1"/>
</dbReference>
<keyword evidence="9" id="KW-1185">Reference proteome</keyword>
<evidence type="ECO:0000259" key="7">
    <source>
        <dbReference type="PROSITE" id="PS51918"/>
    </source>
</evidence>
<evidence type="ECO:0000313" key="9">
    <source>
        <dbReference type="Proteomes" id="UP000032233"/>
    </source>
</evidence>
<evidence type="ECO:0000313" key="8">
    <source>
        <dbReference type="EMBL" id="KIX14344.1"/>
    </source>
</evidence>
<dbReference type="SFLD" id="SFLDG01082">
    <property type="entry name" value="B12-binding_domain_containing"/>
    <property type="match status" value="1"/>
</dbReference>
<dbReference type="GO" id="GO:0031419">
    <property type="term" value="F:cobalamin binding"/>
    <property type="evidence" value="ECO:0007669"/>
    <property type="project" value="InterPro"/>
</dbReference>
<evidence type="ECO:0000256" key="5">
    <source>
        <dbReference type="ARBA" id="ARBA00023014"/>
    </source>
</evidence>
<dbReference type="InterPro" id="IPR051198">
    <property type="entry name" value="BchE-like"/>
</dbReference>